<dbReference type="AlphaFoldDB" id="A0AB39XHD5"/>
<dbReference type="EMBL" id="CP165734">
    <property type="protein sequence ID" value="XDV56821.1"/>
    <property type="molecule type" value="Genomic_DNA"/>
</dbReference>
<dbReference type="RefSeq" id="WP_369721266.1">
    <property type="nucleotide sequence ID" value="NZ_CP165734.1"/>
</dbReference>
<gene>
    <name evidence="1" type="ORF">AB8Z38_30100</name>
</gene>
<evidence type="ECO:0000313" key="1">
    <source>
        <dbReference type="EMBL" id="XDV56821.1"/>
    </source>
</evidence>
<proteinExistence type="predicted"/>
<reference evidence="1" key="1">
    <citation type="submission" date="2024-08" db="EMBL/GenBank/DDBJ databases">
        <authorList>
            <person name="Chaddad Z."/>
            <person name="Lamrabet M."/>
            <person name="Bouhnik O."/>
            <person name="Alami S."/>
            <person name="Wipf D."/>
            <person name="Courty P.E."/>
            <person name="Missbah El Idrissi M."/>
        </authorList>
    </citation>
    <scope>NUCLEOTIDE SEQUENCE</scope>
    <source>
        <strain evidence="1">LLZ17</strain>
    </source>
</reference>
<accession>A0AB39XHD5</accession>
<sequence length="56" mass="6505">MTAIRIRKHEAVPDTGSFEVYFSDGRASIFVYWDDVPSRRLHPEILTRAQALEEAR</sequence>
<organism evidence="1">
    <name type="scientific">Bradyrhizobium sp. LLZ17</name>
    <dbReference type="NCBI Taxonomy" id="3239388"/>
    <lineage>
        <taxon>Bacteria</taxon>
        <taxon>Pseudomonadati</taxon>
        <taxon>Pseudomonadota</taxon>
        <taxon>Alphaproteobacteria</taxon>
        <taxon>Hyphomicrobiales</taxon>
        <taxon>Nitrobacteraceae</taxon>
        <taxon>Bradyrhizobium</taxon>
    </lineage>
</organism>
<protein>
    <submittedName>
        <fullName evidence="1">Uncharacterized protein</fullName>
    </submittedName>
</protein>
<name>A0AB39XHD5_9BRAD</name>